<keyword evidence="2" id="KW-1185">Reference proteome</keyword>
<dbReference type="AlphaFoldDB" id="A0A4Z1P8N4"/>
<evidence type="ECO:0000313" key="1">
    <source>
        <dbReference type="EMBL" id="TID18494.1"/>
    </source>
</evidence>
<reference evidence="1 2" key="1">
    <citation type="submission" date="2019-04" db="EMBL/GenBank/DDBJ databases">
        <title>High contiguity whole genome sequence and gene annotation resource for two Venturia nashicola isolates.</title>
        <authorList>
            <person name="Prokchorchik M."/>
            <person name="Won K."/>
            <person name="Lee Y."/>
            <person name="Choi E.D."/>
            <person name="Segonzac C."/>
            <person name="Sohn K.H."/>
        </authorList>
    </citation>
    <scope>NUCLEOTIDE SEQUENCE [LARGE SCALE GENOMIC DNA]</scope>
    <source>
        <strain evidence="1 2">PRI2</strain>
    </source>
</reference>
<comment type="caution">
    <text evidence="1">The sequence shown here is derived from an EMBL/GenBank/DDBJ whole genome shotgun (WGS) entry which is preliminary data.</text>
</comment>
<proteinExistence type="predicted"/>
<accession>A0A4Z1P8N4</accession>
<gene>
    <name evidence="1" type="ORF">E6O75_ATG06570</name>
</gene>
<protein>
    <submittedName>
        <fullName evidence="1">Uncharacterized protein</fullName>
    </submittedName>
</protein>
<sequence length="162" mass="18158">MRKLCCRGFLLGEFLHDNDFKDAIIDALIDIIKTSSNTYYTSGFNYVYKNTPEDSPLRRLFVDQLVYTRPKNMPARVQALRKTDVTPEALFDIILAMAATKEADSASSSDAPFSKNTCHYHVHGSENPCYKVKYKITGVLRPSLSTTSEDSTTKLDATETTA</sequence>
<evidence type="ECO:0000313" key="2">
    <source>
        <dbReference type="Proteomes" id="UP000298493"/>
    </source>
</evidence>
<name>A0A4Z1P8N4_9PEZI</name>
<organism evidence="1 2">
    <name type="scientific">Venturia nashicola</name>
    <dbReference type="NCBI Taxonomy" id="86259"/>
    <lineage>
        <taxon>Eukaryota</taxon>
        <taxon>Fungi</taxon>
        <taxon>Dikarya</taxon>
        <taxon>Ascomycota</taxon>
        <taxon>Pezizomycotina</taxon>
        <taxon>Dothideomycetes</taxon>
        <taxon>Pleosporomycetidae</taxon>
        <taxon>Venturiales</taxon>
        <taxon>Venturiaceae</taxon>
        <taxon>Venturia</taxon>
    </lineage>
</organism>
<dbReference type="Proteomes" id="UP000298493">
    <property type="component" value="Unassembled WGS sequence"/>
</dbReference>
<dbReference type="EMBL" id="SNSC02000014">
    <property type="protein sequence ID" value="TID18494.1"/>
    <property type="molecule type" value="Genomic_DNA"/>
</dbReference>